<dbReference type="EMBL" id="UINC01037877">
    <property type="protein sequence ID" value="SVB34041.1"/>
    <property type="molecule type" value="Genomic_DNA"/>
</dbReference>
<dbReference type="SUPFAM" id="SSF75217">
    <property type="entry name" value="alpha/beta knot"/>
    <property type="match status" value="1"/>
</dbReference>
<gene>
    <name evidence="5" type="ORF">METZ01_LOCUS186895</name>
</gene>
<sequence length="184" mass="20127">MSTSKNQGIAATLKQRNYFDAKTSIHYLKNIESPLVLILDDLDDPRNIGACYRTANAVGVDMVVVSKNRISLNSPVISKVSSGASELTNTAIVSNIAQFINKLKKNGFWIYGSSDTANKDYKEVDYQDSTAIVIGSEGKGMRDLTAKKCDHLIRIPMKGKVESLNVSVACGIVLYEALSQRDSF</sequence>
<evidence type="ECO:0000313" key="5">
    <source>
        <dbReference type="EMBL" id="SVB34041.1"/>
    </source>
</evidence>
<feature type="domain" description="tRNA/rRNA methyltransferase SpoU type" evidence="4">
    <location>
        <begin position="35"/>
        <end position="175"/>
    </location>
</feature>
<dbReference type="Pfam" id="PF00588">
    <property type="entry name" value="SpoU_methylase"/>
    <property type="match status" value="1"/>
</dbReference>
<protein>
    <recommendedName>
        <fullName evidence="4">tRNA/rRNA methyltransferase SpoU type domain-containing protein</fullName>
    </recommendedName>
</protein>
<evidence type="ECO:0000256" key="3">
    <source>
        <dbReference type="ARBA" id="ARBA00022679"/>
    </source>
</evidence>
<dbReference type="FunFam" id="3.40.1280.10:FF:000008">
    <property type="entry name" value="Group 3 RNA methyltransferase TrmH"/>
    <property type="match status" value="1"/>
</dbReference>
<reference evidence="5" key="1">
    <citation type="submission" date="2018-05" db="EMBL/GenBank/DDBJ databases">
        <authorList>
            <person name="Lanie J.A."/>
            <person name="Ng W.-L."/>
            <person name="Kazmierczak K.M."/>
            <person name="Andrzejewski T.M."/>
            <person name="Davidsen T.M."/>
            <person name="Wayne K.J."/>
            <person name="Tettelin H."/>
            <person name="Glass J.I."/>
            <person name="Rusch D."/>
            <person name="Podicherti R."/>
            <person name="Tsui H.-C.T."/>
            <person name="Winkler M.E."/>
        </authorList>
    </citation>
    <scope>NUCLEOTIDE SEQUENCE</scope>
</reference>
<dbReference type="InterPro" id="IPR029028">
    <property type="entry name" value="Alpha/beta_knot_MTases"/>
</dbReference>
<name>A0A382D8M6_9ZZZZ</name>
<dbReference type="Gene3D" id="3.40.1280.10">
    <property type="match status" value="1"/>
</dbReference>
<keyword evidence="3" id="KW-0808">Transferase</keyword>
<keyword evidence="2" id="KW-0489">Methyltransferase</keyword>
<dbReference type="PANTHER" id="PTHR46429">
    <property type="entry name" value="23S RRNA (GUANOSINE-2'-O-)-METHYLTRANSFERASE RLMB"/>
    <property type="match status" value="1"/>
</dbReference>
<dbReference type="GO" id="GO:0006396">
    <property type="term" value="P:RNA processing"/>
    <property type="evidence" value="ECO:0007669"/>
    <property type="project" value="InterPro"/>
</dbReference>
<dbReference type="CDD" id="cd18103">
    <property type="entry name" value="SpoU-like_RlmB"/>
    <property type="match status" value="1"/>
</dbReference>
<dbReference type="InterPro" id="IPR029026">
    <property type="entry name" value="tRNA_m1G_MTases_N"/>
</dbReference>
<evidence type="ECO:0000256" key="1">
    <source>
        <dbReference type="ARBA" id="ARBA00007228"/>
    </source>
</evidence>
<dbReference type="PANTHER" id="PTHR46429:SF1">
    <property type="entry name" value="23S RRNA (GUANOSINE-2'-O-)-METHYLTRANSFERASE RLMB"/>
    <property type="match status" value="1"/>
</dbReference>
<evidence type="ECO:0000256" key="2">
    <source>
        <dbReference type="ARBA" id="ARBA00022603"/>
    </source>
</evidence>
<dbReference type="GO" id="GO:0032259">
    <property type="term" value="P:methylation"/>
    <property type="evidence" value="ECO:0007669"/>
    <property type="project" value="UniProtKB-KW"/>
</dbReference>
<dbReference type="GO" id="GO:0003723">
    <property type="term" value="F:RNA binding"/>
    <property type="evidence" value="ECO:0007669"/>
    <property type="project" value="InterPro"/>
</dbReference>
<evidence type="ECO:0000259" key="4">
    <source>
        <dbReference type="Pfam" id="PF00588"/>
    </source>
</evidence>
<dbReference type="InterPro" id="IPR004441">
    <property type="entry name" value="rRNA_MeTrfase_TrmH"/>
</dbReference>
<dbReference type="InterPro" id="IPR001537">
    <property type="entry name" value="SpoU_MeTrfase"/>
</dbReference>
<dbReference type="GO" id="GO:0005829">
    <property type="term" value="C:cytosol"/>
    <property type="evidence" value="ECO:0007669"/>
    <property type="project" value="TreeGrafter"/>
</dbReference>
<organism evidence="5">
    <name type="scientific">marine metagenome</name>
    <dbReference type="NCBI Taxonomy" id="408172"/>
    <lineage>
        <taxon>unclassified sequences</taxon>
        <taxon>metagenomes</taxon>
        <taxon>ecological metagenomes</taxon>
    </lineage>
</organism>
<accession>A0A382D8M6</accession>
<proteinExistence type="inferred from homology"/>
<dbReference type="NCBIfam" id="TIGR00186">
    <property type="entry name" value="rRNA_methyl_3"/>
    <property type="match status" value="1"/>
</dbReference>
<dbReference type="AlphaFoldDB" id="A0A382D8M6"/>
<dbReference type="GO" id="GO:0008173">
    <property type="term" value="F:RNA methyltransferase activity"/>
    <property type="evidence" value="ECO:0007669"/>
    <property type="project" value="InterPro"/>
</dbReference>
<comment type="similarity">
    <text evidence="1">Belongs to the class IV-like SAM-binding methyltransferase superfamily. RNA methyltransferase TrmH family.</text>
</comment>